<dbReference type="GO" id="GO:0050568">
    <property type="term" value="F:protein-glutamine glutaminase activity"/>
    <property type="evidence" value="ECO:0007669"/>
    <property type="project" value="UniProtKB-UniRule"/>
</dbReference>
<keyword evidence="5" id="KW-1185">Reference proteome</keyword>
<sequence>MLISNKIRVRMADLKVGKENDVLITSGLGSCVGLTLYDSSNKIGGMAHIMLPEFPSNRKQGKPEKYADTAIDILIEELRKVGANIRNLEAKMAGGAQMFNFSTSNDRIRIGVRNIEAVETILKRKRIPIIGAEVGENYGRTMELYNNTGEVIIKTVKQDDRIL</sequence>
<keyword evidence="2 3" id="KW-0378">Hydrolase</keyword>
<reference evidence="5" key="1">
    <citation type="submission" date="2016-07" db="EMBL/GenBank/DDBJ databases">
        <authorList>
            <person name="Florea S."/>
            <person name="Webb J.S."/>
            <person name="Jaromczyk J."/>
            <person name="Schardl C.L."/>
        </authorList>
    </citation>
    <scope>NUCLEOTIDE SEQUENCE [LARGE SCALE GENOMIC DNA]</scope>
    <source>
        <strain evidence="5">Z6</strain>
    </source>
</reference>
<dbReference type="InterPro" id="IPR011324">
    <property type="entry name" value="Cytotoxic_necrot_fac-like_cat"/>
</dbReference>
<evidence type="ECO:0000313" key="5">
    <source>
        <dbReference type="Proteomes" id="UP000093514"/>
    </source>
</evidence>
<comment type="catalytic activity">
    <reaction evidence="3">
        <text>L-glutaminyl-[protein] + H2O = L-glutamyl-[protein] + NH4(+)</text>
        <dbReference type="Rhea" id="RHEA:16441"/>
        <dbReference type="Rhea" id="RHEA-COMP:10207"/>
        <dbReference type="Rhea" id="RHEA-COMP:10208"/>
        <dbReference type="ChEBI" id="CHEBI:15377"/>
        <dbReference type="ChEBI" id="CHEBI:28938"/>
        <dbReference type="ChEBI" id="CHEBI:29973"/>
        <dbReference type="ChEBI" id="CHEBI:30011"/>
        <dbReference type="EC" id="3.5.1.44"/>
    </reaction>
</comment>
<protein>
    <recommendedName>
        <fullName evidence="3">Probable chemoreceptor glutamine deamidase CheD</fullName>
        <ecNumber evidence="3">3.5.1.44</ecNumber>
    </recommendedName>
</protein>
<accession>A0A1C0A9Z6</accession>
<dbReference type="InterPro" id="IPR038592">
    <property type="entry name" value="CheD-like_sf"/>
</dbReference>
<dbReference type="EC" id="3.5.1.44" evidence="3"/>
<comment type="similarity">
    <text evidence="3">Belongs to the CheD family.</text>
</comment>
<organism evidence="4 5">
    <name type="scientific">Orenia metallireducens</name>
    <dbReference type="NCBI Taxonomy" id="1413210"/>
    <lineage>
        <taxon>Bacteria</taxon>
        <taxon>Bacillati</taxon>
        <taxon>Bacillota</taxon>
        <taxon>Clostridia</taxon>
        <taxon>Halanaerobiales</taxon>
        <taxon>Halobacteroidaceae</taxon>
        <taxon>Orenia</taxon>
    </lineage>
</organism>
<evidence type="ECO:0000256" key="2">
    <source>
        <dbReference type="ARBA" id="ARBA00022801"/>
    </source>
</evidence>
<dbReference type="PANTHER" id="PTHR35147">
    <property type="entry name" value="CHEMORECEPTOR GLUTAMINE DEAMIDASE CHED-RELATED"/>
    <property type="match status" value="1"/>
</dbReference>
<evidence type="ECO:0000256" key="1">
    <source>
        <dbReference type="ARBA" id="ARBA00022500"/>
    </source>
</evidence>
<dbReference type="SUPFAM" id="SSF64438">
    <property type="entry name" value="CNF1/YfiH-like putative cysteine hydrolases"/>
    <property type="match status" value="1"/>
</dbReference>
<reference evidence="4 5" key="2">
    <citation type="submission" date="2016-08" db="EMBL/GenBank/DDBJ databases">
        <title>Orenia metallireducens sp. nov. strain Z6, a Novel Metal-reducing Firmicute from the Deep Subsurface.</title>
        <authorList>
            <person name="Maxim B.I."/>
            <person name="Kenneth K."/>
            <person name="Flynn T.M."/>
            <person name="Oloughlin E.J."/>
            <person name="Locke R.A."/>
            <person name="Weber J.R."/>
            <person name="Egan S.M."/>
            <person name="Mackie R.I."/>
            <person name="Cann I.K."/>
        </authorList>
    </citation>
    <scope>NUCLEOTIDE SEQUENCE [LARGE SCALE GENOMIC DNA]</scope>
    <source>
        <strain evidence="4 5">Z6</strain>
    </source>
</reference>
<keyword evidence="1 3" id="KW-0145">Chemotaxis</keyword>
<dbReference type="EMBL" id="LWDV01000008">
    <property type="protein sequence ID" value="OCL27108.1"/>
    <property type="molecule type" value="Genomic_DNA"/>
</dbReference>
<dbReference type="AlphaFoldDB" id="A0A1C0A9Z6"/>
<dbReference type="Gene3D" id="3.30.1330.200">
    <property type="match status" value="1"/>
</dbReference>
<dbReference type="Pfam" id="PF03975">
    <property type="entry name" value="CheD"/>
    <property type="match status" value="1"/>
</dbReference>
<dbReference type="PANTHER" id="PTHR35147:SF1">
    <property type="entry name" value="CHEMORECEPTOR GLUTAMINE DEAMIDASE CHED-RELATED"/>
    <property type="match status" value="1"/>
</dbReference>
<evidence type="ECO:0000313" key="4">
    <source>
        <dbReference type="EMBL" id="OCL27108.1"/>
    </source>
</evidence>
<evidence type="ECO:0000256" key="3">
    <source>
        <dbReference type="HAMAP-Rule" id="MF_01440"/>
    </source>
</evidence>
<dbReference type="CDD" id="cd16352">
    <property type="entry name" value="CheD"/>
    <property type="match status" value="1"/>
</dbReference>
<dbReference type="HAMAP" id="MF_01440">
    <property type="entry name" value="CheD"/>
    <property type="match status" value="1"/>
</dbReference>
<dbReference type="GO" id="GO:0006935">
    <property type="term" value="P:chemotaxis"/>
    <property type="evidence" value="ECO:0007669"/>
    <property type="project" value="UniProtKB-UniRule"/>
</dbReference>
<comment type="function">
    <text evidence="3">Probably deamidates glutamine residues to glutamate on methyl-accepting chemotaxis receptors (MCPs), playing an important role in chemotaxis.</text>
</comment>
<comment type="caution">
    <text evidence="4">The sequence shown here is derived from an EMBL/GenBank/DDBJ whole genome shotgun (WGS) entry which is preliminary data.</text>
</comment>
<gene>
    <name evidence="3" type="primary">cheD</name>
    <name evidence="4" type="ORF">U472_06405</name>
</gene>
<dbReference type="Proteomes" id="UP000093514">
    <property type="component" value="Unassembled WGS sequence"/>
</dbReference>
<dbReference type="RefSeq" id="WP_068716663.1">
    <property type="nucleotide sequence ID" value="NZ_LWDV01000008.1"/>
</dbReference>
<name>A0A1C0A9Z6_9FIRM</name>
<dbReference type="InterPro" id="IPR005659">
    <property type="entry name" value="Chemorcpt_Glu_NH3ase_CheD"/>
</dbReference>
<proteinExistence type="inferred from homology"/>